<comment type="caution">
    <text evidence="7">The sequence shown here is derived from an EMBL/GenBank/DDBJ whole genome shotgun (WGS) entry which is preliminary data.</text>
</comment>
<reference evidence="7 8" key="1">
    <citation type="submission" date="2018-12" db="EMBL/GenBank/DDBJ databases">
        <title>The Batch Genome Submission of Enterobacter spp. strains.</title>
        <authorList>
            <person name="Wei L."/>
            <person name="Wu W."/>
            <person name="Lin J."/>
            <person name="Zhang X."/>
            <person name="Feng Y."/>
            <person name="Zong Z."/>
        </authorList>
    </citation>
    <scope>NUCLEOTIDE SEQUENCE [LARGE SCALE GENOMIC DNA]</scope>
    <source>
        <strain evidence="7 8">WCHEM090044</strain>
    </source>
</reference>
<organism evidence="7 8">
    <name type="scientific">Enterobacter quasimori</name>
    <dbReference type="NCBI Taxonomy" id="2838947"/>
    <lineage>
        <taxon>Bacteria</taxon>
        <taxon>Pseudomonadati</taxon>
        <taxon>Pseudomonadota</taxon>
        <taxon>Gammaproteobacteria</taxon>
        <taxon>Enterobacterales</taxon>
        <taxon>Enterobacteriaceae</taxon>
        <taxon>Enterobacter</taxon>
    </lineage>
</organism>
<dbReference type="PANTHER" id="PTHR11274:SF0">
    <property type="entry name" value="GENERAL TRANSCRIPTION AND DNA REPAIR FACTOR IIH HELICASE SUBUNIT XPB"/>
    <property type="match status" value="1"/>
</dbReference>
<dbReference type="PROSITE" id="PS51192">
    <property type="entry name" value="HELICASE_ATP_BIND_1"/>
    <property type="match status" value="1"/>
</dbReference>
<gene>
    <name evidence="7" type="ORF">EKN94_15115</name>
</gene>
<keyword evidence="2" id="KW-0378">Hydrolase</keyword>
<keyword evidence="1" id="KW-0547">Nucleotide-binding</keyword>
<dbReference type="SUPFAM" id="SSF52540">
    <property type="entry name" value="P-loop containing nucleoside triphosphate hydrolases"/>
    <property type="match status" value="2"/>
</dbReference>
<dbReference type="SMART" id="SM00490">
    <property type="entry name" value="HELICc"/>
    <property type="match status" value="1"/>
</dbReference>
<protein>
    <submittedName>
        <fullName evidence="7">DEAD/DEAH box helicase</fullName>
    </submittedName>
</protein>
<dbReference type="InterPro" id="IPR001650">
    <property type="entry name" value="Helicase_C-like"/>
</dbReference>
<dbReference type="EMBL" id="RXRX01000009">
    <property type="protein sequence ID" value="RTN22773.1"/>
    <property type="molecule type" value="Genomic_DNA"/>
</dbReference>
<sequence>MMFDSKKTLSEFKPNVVYDTDYDDIIKDFYNKALPLAKIYKRAVGYFSSSSIMLAAQGLFQFIHNDGRMQLIIGSPLSREEFDAIDETKKNSFLSQCCAETLNRIYYECTSNVLKAGIELLSYLVFNGNLDIKFALKNNGMYHEKIGVLISEDGRKISFGGSANETGSALSGDVNSESIMVFSDIDSEVYAKYGIQIERKFDSLWNNNVKNIKVVPATPDFISSIKEYSKGKDLNYFNELFSKINTNSKDFVRIDFEDNLDPKIPLYINGLPYSLKKHQENAIKEWQNNSFKGIFTMATGAGKTITALHAATKLFQHMNSNLFFIVAVPYQALAEQWRKEMARYNIFPLICGFSKNNWSFQLKKIVASSNLAKNKKFNAIIVINATLKSNDFQFELNKINPNGMLFICDECHHHGSFKMNGIVPEAKFKIGLSATPWEDYYSDSAVFLRNIYGQPIAKYDLEDALKDNVLCPYKYKTIYCEMDDDEVESYLQISKSISVLEGKREKGVSIDESQLLHLLLRRTRMLGAIKSKYYKLDKLLKNEGIKSKSLFYCGEGSDLSEEVNEEYGSTQIIDKVTRVLAKYGYKNARFTSEQTNIQREEYLEAFKNGTLDSLVAKRVLDEGIDIPDCRYAFILASANSTRQYIQRRGRILRKSTGKEFAVIYDFIVSPPTNRNSQALDSLIKREEARIHEFSRLAIETEIVDV</sequence>
<name>A0ABY0ART2_9ENTR</name>
<evidence type="ECO:0000313" key="8">
    <source>
        <dbReference type="Proteomes" id="UP000278241"/>
    </source>
</evidence>
<feature type="domain" description="Helicase ATP-binding" evidence="5">
    <location>
        <begin position="284"/>
        <end position="454"/>
    </location>
</feature>
<feature type="domain" description="Helicase C-terminal" evidence="6">
    <location>
        <begin position="535"/>
        <end position="702"/>
    </location>
</feature>
<dbReference type="Proteomes" id="UP000278241">
    <property type="component" value="Unassembled WGS sequence"/>
</dbReference>
<dbReference type="InterPro" id="IPR027417">
    <property type="entry name" value="P-loop_NTPase"/>
</dbReference>
<accession>A0ABY0ART2</accession>
<evidence type="ECO:0000259" key="6">
    <source>
        <dbReference type="PROSITE" id="PS51194"/>
    </source>
</evidence>
<dbReference type="GO" id="GO:0004386">
    <property type="term" value="F:helicase activity"/>
    <property type="evidence" value="ECO:0007669"/>
    <property type="project" value="UniProtKB-KW"/>
</dbReference>
<keyword evidence="8" id="KW-1185">Reference proteome</keyword>
<keyword evidence="3 7" id="KW-0347">Helicase</keyword>
<dbReference type="Pfam" id="PF00271">
    <property type="entry name" value="Helicase_C"/>
    <property type="match status" value="1"/>
</dbReference>
<dbReference type="InterPro" id="IPR006935">
    <property type="entry name" value="Helicase/UvrB_N"/>
</dbReference>
<evidence type="ECO:0000256" key="1">
    <source>
        <dbReference type="ARBA" id="ARBA00022741"/>
    </source>
</evidence>
<dbReference type="SMART" id="SM00487">
    <property type="entry name" value="DEXDc"/>
    <property type="match status" value="1"/>
</dbReference>
<dbReference type="PANTHER" id="PTHR11274">
    <property type="entry name" value="RAD25/XP-B DNA REPAIR HELICASE"/>
    <property type="match status" value="1"/>
</dbReference>
<evidence type="ECO:0000256" key="3">
    <source>
        <dbReference type="ARBA" id="ARBA00022806"/>
    </source>
</evidence>
<dbReference type="InterPro" id="IPR014001">
    <property type="entry name" value="Helicase_ATP-bd"/>
</dbReference>
<keyword evidence="4" id="KW-0067">ATP-binding</keyword>
<evidence type="ECO:0000256" key="4">
    <source>
        <dbReference type="ARBA" id="ARBA00022840"/>
    </source>
</evidence>
<evidence type="ECO:0000256" key="2">
    <source>
        <dbReference type="ARBA" id="ARBA00022801"/>
    </source>
</evidence>
<evidence type="ECO:0000259" key="5">
    <source>
        <dbReference type="PROSITE" id="PS51192"/>
    </source>
</evidence>
<proteinExistence type="predicted"/>
<dbReference type="Pfam" id="PF04851">
    <property type="entry name" value="ResIII"/>
    <property type="match status" value="1"/>
</dbReference>
<dbReference type="PROSITE" id="PS51194">
    <property type="entry name" value="HELICASE_CTER"/>
    <property type="match status" value="1"/>
</dbReference>
<evidence type="ECO:0000313" key="7">
    <source>
        <dbReference type="EMBL" id="RTN22773.1"/>
    </source>
</evidence>
<dbReference type="Gene3D" id="3.40.50.300">
    <property type="entry name" value="P-loop containing nucleotide triphosphate hydrolases"/>
    <property type="match status" value="2"/>
</dbReference>
<dbReference type="CDD" id="cd09179">
    <property type="entry name" value="PLDc_N_DEXD_a"/>
    <property type="match status" value="1"/>
</dbReference>
<dbReference type="InterPro" id="IPR050615">
    <property type="entry name" value="ATP-dep_DNA_Helicase"/>
</dbReference>